<keyword evidence="3" id="KW-1185">Reference proteome</keyword>
<gene>
    <name evidence="2" type="ORF">VNO77_43274</name>
</gene>
<name>A0AAN9JW18_CANGL</name>
<accession>A0AAN9JW18</accession>
<comment type="caution">
    <text evidence="2">The sequence shown here is derived from an EMBL/GenBank/DDBJ whole genome shotgun (WGS) entry which is preliminary data.</text>
</comment>
<protein>
    <submittedName>
        <fullName evidence="2">Uncharacterized protein</fullName>
    </submittedName>
</protein>
<feature type="coiled-coil region" evidence="1">
    <location>
        <begin position="82"/>
        <end position="116"/>
    </location>
</feature>
<evidence type="ECO:0000256" key="1">
    <source>
        <dbReference type="SAM" id="Coils"/>
    </source>
</evidence>
<keyword evidence="1" id="KW-0175">Coiled coil</keyword>
<organism evidence="2 3">
    <name type="scientific">Canavalia gladiata</name>
    <name type="common">Sword bean</name>
    <name type="synonym">Dolichos gladiatus</name>
    <dbReference type="NCBI Taxonomy" id="3824"/>
    <lineage>
        <taxon>Eukaryota</taxon>
        <taxon>Viridiplantae</taxon>
        <taxon>Streptophyta</taxon>
        <taxon>Embryophyta</taxon>
        <taxon>Tracheophyta</taxon>
        <taxon>Spermatophyta</taxon>
        <taxon>Magnoliopsida</taxon>
        <taxon>eudicotyledons</taxon>
        <taxon>Gunneridae</taxon>
        <taxon>Pentapetalae</taxon>
        <taxon>rosids</taxon>
        <taxon>fabids</taxon>
        <taxon>Fabales</taxon>
        <taxon>Fabaceae</taxon>
        <taxon>Papilionoideae</taxon>
        <taxon>50 kb inversion clade</taxon>
        <taxon>NPAAA clade</taxon>
        <taxon>indigoferoid/millettioid clade</taxon>
        <taxon>Phaseoleae</taxon>
        <taxon>Canavalia</taxon>
    </lineage>
</organism>
<reference evidence="2 3" key="1">
    <citation type="submission" date="2024-01" db="EMBL/GenBank/DDBJ databases">
        <title>The genomes of 5 underutilized Papilionoideae crops provide insights into root nodulation and disease resistanc.</title>
        <authorList>
            <person name="Jiang F."/>
        </authorList>
    </citation>
    <scope>NUCLEOTIDE SEQUENCE [LARGE SCALE GENOMIC DNA]</scope>
    <source>
        <strain evidence="2">LVBAO_FW01</strain>
        <tissue evidence="2">Leaves</tissue>
    </source>
</reference>
<dbReference type="Proteomes" id="UP001367508">
    <property type="component" value="Unassembled WGS sequence"/>
</dbReference>
<evidence type="ECO:0000313" key="2">
    <source>
        <dbReference type="EMBL" id="KAK7305369.1"/>
    </source>
</evidence>
<proteinExistence type="predicted"/>
<evidence type="ECO:0000313" key="3">
    <source>
        <dbReference type="Proteomes" id="UP001367508"/>
    </source>
</evidence>
<sequence>MLLTWPPRQKLSLGLQSNGTIDMQHRFRRDIQEDYSIGLVGGDFREDSYAVSARGCGFMIVDIRGLPSEINGFQKLDKIKDANRQSNQLEELTWKMRECKRLIKEFDREVKDEEGRNPQEVNKQLNDEKQSMINELNLCGIEKNKLELFDPGVGASEPTAEENVRMASGFSSLLIVNPHNKDIRDIPGLVPPVPGFVRTGDHFD</sequence>
<dbReference type="AlphaFoldDB" id="A0AAN9JW18"/>
<dbReference type="EMBL" id="JAYMYQ010000011">
    <property type="protein sequence ID" value="KAK7305369.1"/>
    <property type="molecule type" value="Genomic_DNA"/>
</dbReference>